<evidence type="ECO:0000256" key="7">
    <source>
        <dbReference type="ARBA" id="ARBA00022660"/>
    </source>
</evidence>
<feature type="transmembrane region" description="Helical" evidence="19">
    <location>
        <begin position="224"/>
        <end position="241"/>
    </location>
</feature>
<comment type="function">
    <text evidence="1">Core subunit of the mitochondrial membrane respiratory chain NADH dehydrogenase (Complex I) that is believed to belong to the minimal assembly required for catalysis. Complex I functions in the transfer of electrons from NADH to the respiratory chain. The immediate electron acceptor for the enzyme is believed to be ubiquinone.</text>
</comment>
<evidence type="ECO:0000256" key="2">
    <source>
        <dbReference type="ARBA" id="ARBA00004448"/>
    </source>
</evidence>
<evidence type="ECO:0000256" key="11">
    <source>
        <dbReference type="ARBA" id="ARBA00022982"/>
    </source>
</evidence>
<keyword evidence="14" id="KW-0830">Ubiquinone</keyword>
<accession>A0A191ZS67</accession>
<keyword evidence="12 19" id="KW-1133">Transmembrane helix</keyword>
<reference evidence="20" key="1">
    <citation type="journal article" date="2016" name="Sci. Rep.">
        <title>The mitochondrial genome of booklouse, Liposcelis sculptilis (Psocoptera: Liposcelididae) and the evolutionary timescale of Liposcelis.</title>
        <authorList>
            <person name="Shi Y."/>
            <person name="Chu Q."/>
            <person name="Wei D.D."/>
            <person name="Qiu Y.J."/>
            <person name="Shang F."/>
            <person name="Dou W."/>
            <person name="Wang J.J."/>
        </authorList>
    </citation>
    <scope>NUCLEOTIDE SEQUENCE</scope>
</reference>
<dbReference type="EMBL" id="KX171073">
    <property type="protein sequence ID" value="ANJ70941.1"/>
    <property type="molecule type" value="Genomic_DNA"/>
</dbReference>
<evidence type="ECO:0000256" key="9">
    <source>
        <dbReference type="ARBA" id="ARBA00022792"/>
    </source>
</evidence>
<sequence>MFMIVSSPNWILMWVSLEINSMIFLMISNKFSKSFSEFEFKYYLIQFLGSSLYFYSGVMNFSYMLFLSLMIKLIMIPFIYWVITGLKWMEKKIFFSFIFFQKIGPLILIWEMMVFNTMGEMLFLILNFLFSMMSGLKKIFINEILVFSSVNQVVLMVLIMKFSKSLFFIYALIYFFTSLLIFLIYSFMKGSMILIFSFLLISGFPPSLIFFSKISFLIFLMDKLLILIMILSITTSMFFIYMKLFLNHIFKKKKLKLHSVNYSHCLFFIIIFLFMLLG</sequence>
<geneLocation type="mitochondrion" evidence="20"/>
<evidence type="ECO:0000256" key="8">
    <source>
        <dbReference type="ARBA" id="ARBA00022692"/>
    </source>
</evidence>
<evidence type="ECO:0000256" key="3">
    <source>
        <dbReference type="ARBA" id="ARBA00007012"/>
    </source>
</evidence>
<keyword evidence="9" id="KW-0999">Mitochondrion inner membrane</keyword>
<keyword evidence="16 19" id="KW-0472">Membrane</keyword>
<dbReference type="EC" id="7.1.1.2" evidence="4"/>
<dbReference type="GO" id="GO:0005743">
    <property type="term" value="C:mitochondrial inner membrane"/>
    <property type="evidence" value="ECO:0007669"/>
    <property type="project" value="UniProtKB-SubCell"/>
</dbReference>
<dbReference type="PANTHER" id="PTHR46552:SF1">
    <property type="entry name" value="NADH-UBIQUINONE OXIDOREDUCTASE CHAIN 2"/>
    <property type="match status" value="1"/>
</dbReference>
<evidence type="ECO:0000256" key="5">
    <source>
        <dbReference type="ARBA" id="ARBA00021008"/>
    </source>
</evidence>
<dbReference type="PANTHER" id="PTHR46552">
    <property type="entry name" value="NADH-UBIQUINONE OXIDOREDUCTASE CHAIN 2"/>
    <property type="match status" value="1"/>
</dbReference>
<evidence type="ECO:0000256" key="10">
    <source>
        <dbReference type="ARBA" id="ARBA00022967"/>
    </source>
</evidence>
<evidence type="ECO:0000256" key="18">
    <source>
        <dbReference type="ARBA" id="ARBA00049551"/>
    </source>
</evidence>
<keyword evidence="13" id="KW-0520">NAD</keyword>
<evidence type="ECO:0000256" key="14">
    <source>
        <dbReference type="ARBA" id="ARBA00023075"/>
    </source>
</evidence>
<keyword evidence="11" id="KW-0249">Electron transport</keyword>
<feature type="transmembrane region" description="Helical" evidence="19">
    <location>
        <begin position="12"/>
        <end position="28"/>
    </location>
</feature>
<feature type="transmembrane region" description="Helical" evidence="19">
    <location>
        <begin position="167"/>
        <end position="187"/>
    </location>
</feature>
<keyword evidence="7" id="KW-0679">Respiratory chain</keyword>
<keyword evidence="10" id="KW-1278">Translocase</keyword>
<dbReference type="GO" id="GO:0006120">
    <property type="term" value="P:mitochondrial electron transport, NADH to ubiquinone"/>
    <property type="evidence" value="ECO:0007669"/>
    <property type="project" value="TreeGrafter"/>
</dbReference>
<dbReference type="AlphaFoldDB" id="A0A191ZS67"/>
<gene>
    <name evidence="20" type="primary">ND2</name>
</gene>
<evidence type="ECO:0000313" key="20">
    <source>
        <dbReference type="EMBL" id="ANJ70941.1"/>
    </source>
</evidence>
<comment type="similarity">
    <text evidence="3">Belongs to the complex I subunit 2 family.</text>
</comment>
<dbReference type="InterPro" id="IPR050175">
    <property type="entry name" value="Complex_I_Subunit_2"/>
</dbReference>
<evidence type="ECO:0000256" key="13">
    <source>
        <dbReference type="ARBA" id="ARBA00023027"/>
    </source>
</evidence>
<keyword evidence="15 20" id="KW-0496">Mitochondrion</keyword>
<evidence type="ECO:0000256" key="15">
    <source>
        <dbReference type="ARBA" id="ARBA00023128"/>
    </source>
</evidence>
<protein>
    <recommendedName>
        <fullName evidence="5">NADH-ubiquinone oxidoreductase chain 2</fullName>
        <ecNumber evidence="4">7.1.1.2</ecNumber>
    </recommendedName>
    <alternativeName>
        <fullName evidence="17">NADH dehydrogenase subunit 2</fullName>
    </alternativeName>
</protein>
<evidence type="ECO:0000256" key="4">
    <source>
        <dbReference type="ARBA" id="ARBA00012944"/>
    </source>
</evidence>
<feature type="transmembrane region" description="Helical" evidence="19">
    <location>
        <begin position="40"/>
        <end position="58"/>
    </location>
</feature>
<feature type="transmembrane region" description="Helical" evidence="19">
    <location>
        <begin position="64"/>
        <end position="86"/>
    </location>
</feature>
<evidence type="ECO:0000256" key="17">
    <source>
        <dbReference type="ARBA" id="ARBA00031028"/>
    </source>
</evidence>
<name>A0A191ZS67_9NEOP</name>
<organism evidence="20">
    <name type="scientific">Liposcelis sculptilimacula</name>
    <dbReference type="NCBI Taxonomy" id="1899352"/>
    <lineage>
        <taxon>Eukaryota</taxon>
        <taxon>Metazoa</taxon>
        <taxon>Ecdysozoa</taxon>
        <taxon>Arthropoda</taxon>
        <taxon>Hexapoda</taxon>
        <taxon>Insecta</taxon>
        <taxon>Pterygota</taxon>
        <taxon>Neoptera</taxon>
        <taxon>Paraneoptera</taxon>
        <taxon>Psocodea</taxon>
        <taxon>Troctomorpha</taxon>
        <taxon>Liposcelidetae</taxon>
        <taxon>Liposcelididae</taxon>
        <taxon>Liposcelis</taxon>
    </lineage>
</organism>
<evidence type="ECO:0000256" key="12">
    <source>
        <dbReference type="ARBA" id="ARBA00022989"/>
    </source>
</evidence>
<feature type="transmembrane region" description="Helical" evidence="19">
    <location>
        <begin position="261"/>
        <end position="277"/>
    </location>
</feature>
<evidence type="ECO:0000256" key="19">
    <source>
        <dbReference type="SAM" id="Phobius"/>
    </source>
</evidence>
<keyword evidence="8 19" id="KW-0812">Transmembrane</keyword>
<evidence type="ECO:0000256" key="6">
    <source>
        <dbReference type="ARBA" id="ARBA00022448"/>
    </source>
</evidence>
<keyword evidence="6" id="KW-0813">Transport</keyword>
<comment type="catalytic activity">
    <reaction evidence="18">
        <text>a ubiquinone + NADH + 5 H(+)(in) = a ubiquinol + NAD(+) + 4 H(+)(out)</text>
        <dbReference type="Rhea" id="RHEA:29091"/>
        <dbReference type="Rhea" id="RHEA-COMP:9565"/>
        <dbReference type="Rhea" id="RHEA-COMP:9566"/>
        <dbReference type="ChEBI" id="CHEBI:15378"/>
        <dbReference type="ChEBI" id="CHEBI:16389"/>
        <dbReference type="ChEBI" id="CHEBI:17976"/>
        <dbReference type="ChEBI" id="CHEBI:57540"/>
        <dbReference type="ChEBI" id="CHEBI:57945"/>
        <dbReference type="EC" id="7.1.1.2"/>
    </reaction>
</comment>
<evidence type="ECO:0000256" key="1">
    <source>
        <dbReference type="ARBA" id="ARBA00003257"/>
    </source>
</evidence>
<evidence type="ECO:0000256" key="16">
    <source>
        <dbReference type="ARBA" id="ARBA00023136"/>
    </source>
</evidence>
<feature type="transmembrane region" description="Helical" evidence="19">
    <location>
        <begin position="193"/>
        <end position="212"/>
    </location>
</feature>
<feature type="transmembrane region" description="Helical" evidence="19">
    <location>
        <begin position="139"/>
        <end position="160"/>
    </location>
</feature>
<proteinExistence type="inferred from homology"/>
<comment type="subcellular location">
    <subcellularLocation>
        <location evidence="2">Mitochondrion inner membrane</location>
        <topology evidence="2">Multi-pass membrane protein</topology>
    </subcellularLocation>
</comment>
<dbReference type="GO" id="GO:0008137">
    <property type="term" value="F:NADH dehydrogenase (ubiquinone) activity"/>
    <property type="evidence" value="ECO:0007669"/>
    <property type="project" value="UniProtKB-EC"/>
</dbReference>